<protein>
    <recommendedName>
        <fullName evidence="2">PD-(D/E)XK endonuclease-like domain-containing protein</fullName>
    </recommendedName>
</protein>
<reference evidence="1" key="1">
    <citation type="journal article" date="2015" name="Nature">
        <title>Complex archaea that bridge the gap between prokaryotes and eukaryotes.</title>
        <authorList>
            <person name="Spang A."/>
            <person name="Saw J.H."/>
            <person name="Jorgensen S.L."/>
            <person name="Zaremba-Niedzwiedzka K."/>
            <person name="Martijn J."/>
            <person name="Lind A.E."/>
            <person name="van Eijk R."/>
            <person name="Schleper C."/>
            <person name="Guy L."/>
            <person name="Ettema T.J."/>
        </authorList>
    </citation>
    <scope>NUCLEOTIDE SEQUENCE</scope>
</reference>
<dbReference type="EMBL" id="LAZR01049479">
    <property type="protein sequence ID" value="KKK89545.1"/>
    <property type="molecule type" value="Genomic_DNA"/>
</dbReference>
<gene>
    <name evidence="1" type="ORF">LCGC14_2732010</name>
</gene>
<dbReference type="InterPro" id="IPR021229">
    <property type="entry name" value="DUF2800"/>
</dbReference>
<organism evidence="1">
    <name type="scientific">marine sediment metagenome</name>
    <dbReference type="NCBI Taxonomy" id="412755"/>
    <lineage>
        <taxon>unclassified sequences</taxon>
        <taxon>metagenomes</taxon>
        <taxon>ecological metagenomes</taxon>
    </lineage>
</organism>
<proteinExistence type="predicted"/>
<accession>A0A0F8ZU90</accession>
<comment type="caution">
    <text evidence="1">The sequence shown here is derived from an EMBL/GenBank/DDBJ whole genome shotgun (WGS) entry which is preliminary data.</text>
</comment>
<name>A0A0F8ZU90_9ZZZZ</name>
<feature type="non-terminal residue" evidence="1">
    <location>
        <position position="395"/>
    </location>
</feature>
<sequence length="395" mass="44490">MTELLQEHSPLGGSGAYRWMPCPGSVGLSEGIDDPESEDAVLGTAAHDLGAYCLKENTDAWEYIGQCMTPDLPDYDIEEGDSHWVTKDMADAVQVYLNAVRSEHPDRNQGNSYIEREFYCPDLYEYFWGQSDFGYWDEPGRHLHVWDYKHGVGVVVEVAWNAQLMYYACGMLEHMRLWDEVDQVTLWVAQPRGHHHDGPIRSWTIDALKLEWWLGNQLLPAMGKAMTSRETASGPHCRFCPARARACPQMLKDLKETEDMVTEFKLTEKDAARELTNDEVARFLDLQDVMKIAGKAAGQTAFARLEGGHRVPNRKLVGKSSNRKWRDDAEAALKKKFGKRAFTSPELKSPAKIEELPLGEKMTARYAFKPDAGLVLARGDDSRAAVGQATKSMSE</sequence>
<dbReference type="Pfam" id="PF10926">
    <property type="entry name" value="DUF2800"/>
    <property type="match status" value="1"/>
</dbReference>
<evidence type="ECO:0008006" key="2">
    <source>
        <dbReference type="Google" id="ProtNLM"/>
    </source>
</evidence>
<evidence type="ECO:0000313" key="1">
    <source>
        <dbReference type="EMBL" id="KKK89545.1"/>
    </source>
</evidence>
<dbReference type="AlphaFoldDB" id="A0A0F8ZU90"/>